<evidence type="ECO:0000256" key="2">
    <source>
        <dbReference type="ARBA" id="ARBA00012438"/>
    </source>
</evidence>
<evidence type="ECO:0000313" key="15">
    <source>
        <dbReference type="EMBL" id="OAI18339.1"/>
    </source>
</evidence>
<dbReference type="SUPFAM" id="SSF55874">
    <property type="entry name" value="ATPase domain of HSP90 chaperone/DNA topoisomerase II/histidine kinase"/>
    <property type="match status" value="1"/>
</dbReference>
<evidence type="ECO:0000256" key="11">
    <source>
        <dbReference type="SAM" id="Phobius"/>
    </source>
</evidence>
<feature type="domain" description="PAS" evidence="13">
    <location>
        <begin position="89"/>
        <end position="143"/>
    </location>
</feature>
<dbReference type="InterPro" id="IPR003594">
    <property type="entry name" value="HATPase_dom"/>
</dbReference>
<dbReference type="STRING" id="702114.A1355_00245"/>
<dbReference type="GO" id="GO:0000155">
    <property type="term" value="F:phosphorelay sensor kinase activity"/>
    <property type="evidence" value="ECO:0007669"/>
    <property type="project" value="InterPro"/>
</dbReference>
<evidence type="ECO:0000259" key="12">
    <source>
        <dbReference type="PROSITE" id="PS50109"/>
    </source>
</evidence>
<feature type="transmembrane region" description="Helical" evidence="11">
    <location>
        <begin position="56"/>
        <end position="73"/>
    </location>
</feature>
<evidence type="ECO:0000259" key="13">
    <source>
        <dbReference type="PROSITE" id="PS50112"/>
    </source>
</evidence>
<keyword evidence="8" id="KW-0902">Two-component regulatory system</keyword>
<dbReference type="GO" id="GO:0006355">
    <property type="term" value="P:regulation of DNA-templated transcription"/>
    <property type="evidence" value="ECO:0007669"/>
    <property type="project" value="InterPro"/>
</dbReference>
<keyword evidence="16" id="KW-1185">Reference proteome</keyword>
<keyword evidence="3" id="KW-0597">Phosphoprotein</keyword>
<feature type="domain" description="Histidine kinase" evidence="12">
    <location>
        <begin position="229"/>
        <end position="475"/>
    </location>
</feature>
<keyword evidence="11" id="KW-1133">Transmembrane helix</keyword>
<sequence length="483" mass="52667">MTKPSRIPTSLSFAILAAGLGLLFPLGTSAFLLNGEDFQLDLTTLASLHRLHPELWVIWGAPLVLGLAGYLLGRQNETLQQKMRSLERQTSQLNTILDTAPSAIITIDQTGAIRSFNRGAERIFGYAAGQMVGENVKRLMPADIASRHDGYLAHYIATRESRAMNQRREFQGRRASGEIFAVQLHISPIEIDGETLFCGILDDVSETKALQTQLTQAQKLEAIGQLASGVAHEINTPIQYIGDNLAALQNYFADLSAWQSAVYQQADPASKTRLDDLGEQFDLAYILDDSPKAIGQALEGVTRVAEIVKAMKTFSHVEPSQSRQAINLNDTVAGAITISRNACKYIADVETDLAADLPAVPCYANELSQVLLNLIINAAHAIEEKGGERGVIHIATHKLGDMVEIRIRDNGAGIPAEIREKVFNLFFTTKPVGKGTGQGLSLAHNIIVERHRGRLYFESEAGLGTTFHVLLPLDPQAPVTEND</sequence>
<keyword evidence="5" id="KW-0547">Nucleotide-binding</keyword>
<dbReference type="Pfam" id="PF02518">
    <property type="entry name" value="HATPase_c"/>
    <property type="match status" value="1"/>
</dbReference>
<dbReference type="PROSITE" id="PS50112">
    <property type="entry name" value="PAS"/>
    <property type="match status" value="1"/>
</dbReference>
<evidence type="ECO:0000256" key="8">
    <source>
        <dbReference type="ARBA" id="ARBA00023012"/>
    </source>
</evidence>
<evidence type="ECO:0000256" key="9">
    <source>
        <dbReference type="ARBA" id="ARBA00059827"/>
    </source>
</evidence>
<dbReference type="CDD" id="cd00130">
    <property type="entry name" value="PAS"/>
    <property type="match status" value="1"/>
</dbReference>
<evidence type="ECO:0000256" key="1">
    <source>
        <dbReference type="ARBA" id="ARBA00000085"/>
    </source>
</evidence>
<evidence type="ECO:0000313" key="16">
    <source>
        <dbReference type="Proteomes" id="UP000077628"/>
    </source>
</evidence>
<dbReference type="RefSeq" id="WP_064028669.1">
    <property type="nucleotide sequence ID" value="NZ_LUUK01000169.1"/>
</dbReference>
<dbReference type="SUPFAM" id="SSF55785">
    <property type="entry name" value="PYP-like sensor domain (PAS domain)"/>
    <property type="match status" value="1"/>
</dbReference>
<dbReference type="EC" id="2.7.13.3" evidence="2"/>
<dbReference type="InterPro" id="IPR000014">
    <property type="entry name" value="PAS"/>
</dbReference>
<dbReference type="PANTHER" id="PTHR43065">
    <property type="entry name" value="SENSOR HISTIDINE KINASE"/>
    <property type="match status" value="1"/>
</dbReference>
<dbReference type="PANTHER" id="PTHR43065:SF46">
    <property type="entry name" value="C4-DICARBOXYLATE TRANSPORT SENSOR PROTEIN DCTB"/>
    <property type="match status" value="1"/>
</dbReference>
<dbReference type="InterPro" id="IPR035965">
    <property type="entry name" value="PAS-like_dom_sf"/>
</dbReference>
<evidence type="ECO:0000256" key="6">
    <source>
        <dbReference type="ARBA" id="ARBA00022777"/>
    </source>
</evidence>
<dbReference type="PRINTS" id="PR00344">
    <property type="entry name" value="BCTRLSENSOR"/>
</dbReference>
<feature type="domain" description="PAC" evidence="14">
    <location>
        <begin position="166"/>
        <end position="216"/>
    </location>
</feature>
<dbReference type="SMART" id="SM00091">
    <property type="entry name" value="PAS"/>
    <property type="match status" value="1"/>
</dbReference>
<comment type="catalytic activity">
    <reaction evidence="1">
        <text>ATP + protein L-histidine = ADP + protein N-phospho-L-histidine.</text>
        <dbReference type="EC" id="2.7.13.3"/>
    </reaction>
</comment>
<dbReference type="SMART" id="SM00387">
    <property type="entry name" value="HATPase_c"/>
    <property type="match status" value="1"/>
</dbReference>
<evidence type="ECO:0000256" key="10">
    <source>
        <dbReference type="ARBA" id="ARBA00070616"/>
    </source>
</evidence>
<proteinExistence type="predicted"/>
<evidence type="ECO:0000256" key="7">
    <source>
        <dbReference type="ARBA" id="ARBA00022840"/>
    </source>
</evidence>
<dbReference type="NCBIfam" id="TIGR00229">
    <property type="entry name" value="sensory_box"/>
    <property type="match status" value="1"/>
</dbReference>
<gene>
    <name evidence="15" type="ORF">A1355_00245</name>
</gene>
<dbReference type="PROSITE" id="PS50113">
    <property type="entry name" value="PAC"/>
    <property type="match status" value="1"/>
</dbReference>
<dbReference type="InterPro" id="IPR000700">
    <property type="entry name" value="PAS-assoc_C"/>
</dbReference>
<dbReference type="Gene3D" id="3.30.450.20">
    <property type="entry name" value="PAS domain"/>
    <property type="match status" value="1"/>
</dbReference>
<organism evidence="15 16">
    <name type="scientific">Methylomonas koyamae</name>
    <dbReference type="NCBI Taxonomy" id="702114"/>
    <lineage>
        <taxon>Bacteria</taxon>
        <taxon>Pseudomonadati</taxon>
        <taxon>Pseudomonadota</taxon>
        <taxon>Gammaproteobacteria</taxon>
        <taxon>Methylococcales</taxon>
        <taxon>Methylococcaceae</taxon>
        <taxon>Methylomonas</taxon>
    </lineage>
</organism>
<dbReference type="Proteomes" id="UP000077628">
    <property type="component" value="Unassembled WGS sequence"/>
</dbReference>
<comment type="function">
    <text evidence="9">Putative oxygen sensor; modulates the activity of FixJ, a transcriptional activator of nitrogen fixation fixK gene. FixL probably acts as a kinase that phosphorylates FixJ.</text>
</comment>
<dbReference type="SUPFAM" id="SSF47384">
    <property type="entry name" value="Homodimeric domain of signal transducing histidine kinase"/>
    <property type="match status" value="1"/>
</dbReference>
<dbReference type="InterPro" id="IPR004358">
    <property type="entry name" value="Sig_transdc_His_kin-like_C"/>
</dbReference>
<evidence type="ECO:0000256" key="3">
    <source>
        <dbReference type="ARBA" id="ARBA00022553"/>
    </source>
</evidence>
<dbReference type="Gene3D" id="3.30.565.10">
    <property type="entry name" value="Histidine kinase-like ATPase, C-terminal domain"/>
    <property type="match status" value="1"/>
</dbReference>
<keyword evidence="4" id="KW-0808">Transferase</keyword>
<dbReference type="EMBL" id="LUUK01000169">
    <property type="protein sequence ID" value="OAI18339.1"/>
    <property type="molecule type" value="Genomic_DNA"/>
</dbReference>
<dbReference type="InterPro" id="IPR036890">
    <property type="entry name" value="HATPase_C_sf"/>
</dbReference>
<reference evidence="16" key="1">
    <citation type="submission" date="2016-03" db="EMBL/GenBank/DDBJ databases">
        <authorList>
            <person name="Heylen K."/>
            <person name="De Vos P."/>
            <person name="Vekeman B."/>
        </authorList>
    </citation>
    <scope>NUCLEOTIDE SEQUENCE [LARGE SCALE GENOMIC DNA]</scope>
    <source>
        <strain evidence="16">R-45383</strain>
    </source>
</reference>
<dbReference type="InterPro" id="IPR013767">
    <property type="entry name" value="PAS_fold"/>
</dbReference>
<dbReference type="AlphaFoldDB" id="A0A177NMB9"/>
<keyword evidence="6" id="KW-0418">Kinase</keyword>
<dbReference type="OrthoDB" id="9772100at2"/>
<keyword evidence="11" id="KW-0472">Membrane</keyword>
<dbReference type="FunFam" id="3.30.450.20:FF:000060">
    <property type="entry name" value="Sensor protein FixL"/>
    <property type="match status" value="1"/>
</dbReference>
<comment type="caution">
    <text evidence="15">The sequence shown here is derived from an EMBL/GenBank/DDBJ whole genome shotgun (WGS) entry which is preliminary data.</text>
</comment>
<accession>A0A177NMB9</accession>
<dbReference type="Pfam" id="PF00989">
    <property type="entry name" value="PAS"/>
    <property type="match status" value="1"/>
</dbReference>
<evidence type="ECO:0000256" key="4">
    <source>
        <dbReference type="ARBA" id="ARBA00022679"/>
    </source>
</evidence>
<dbReference type="PROSITE" id="PS50109">
    <property type="entry name" value="HIS_KIN"/>
    <property type="match status" value="1"/>
</dbReference>
<dbReference type="GO" id="GO:0005524">
    <property type="term" value="F:ATP binding"/>
    <property type="evidence" value="ECO:0007669"/>
    <property type="project" value="UniProtKB-KW"/>
</dbReference>
<dbReference type="InterPro" id="IPR005467">
    <property type="entry name" value="His_kinase_dom"/>
</dbReference>
<name>A0A177NMB9_9GAMM</name>
<evidence type="ECO:0000256" key="5">
    <source>
        <dbReference type="ARBA" id="ARBA00022741"/>
    </source>
</evidence>
<keyword evidence="11" id="KW-0812">Transmembrane</keyword>
<keyword evidence="7" id="KW-0067">ATP-binding</keyword>
<dbReference type="InterPro" id="IPR036097">
    <property type="entry name" value="HisK_dim/P_sf"/>
</dbReference>
<dbReference type="Gene3D" id="1.10.287.130">
    <property type="match status" value="1"/>
</dbReference>
<protein>
    <recommendedName>
        <fullName evidence="10">Sensor protein FixL</fullName>
        <ecNumber evidence="2">2.7.13.3</ecNumber>
    </recommendedName>
</protein>
<evidence type="ECO:0000259" key="14">
    <source>
        <dbReference type="PROSITE" id="PS50113"/>
    </source>
</evidence>